<dbReference type="Proteomes" id="UP000614601">
    <property type="component" value="Unassembled WGS sequence"/>
</dbReference>
<dbReference type="OrthoDB" id="410307at2759"/>
<dbReference type="InterPro" id="IPR000571">
    <property type="entry name" value="Znf_CCCH"/>
</dbReference>
<dbReference type="GO" id="GO:0008270">
    <property type="term" value="F:zinc ion binding"/>
    <property type="evidence" value="ECO:0007669"/>
    <property type="project" value="UniProtKB-KW"/>
</dbReference>
<evidence type="ECO:0000256" key="3">
    <source>
        <dbReference type="ARBA" id="ARBA00022771"/>
    </source>
</evidence>
<feature type="region of interest" description="Disordered" evidence="6">
    <location>
        <begin position="130"/>
        <end position="175"/>
    </location>
</feature>
<name>A0A811KRB8_9BILA</name>
<dbReference type="PROSITE" id="PS50103">
    <property type="entry name" value="ZF_C3H1"/>
    <property type="match status" value="2"/>
</dbReference>
<dbReference type="Pfam" id="PF00642">
    <property type="entry name" value="zf-CCCH"/>
    <property type="match status" value="2"/>
</dbReference>
<keyword evidence="4 5" id="KW-0862">Zinc</keyword>
<keyword evidence="1 5" id="KW-0479">Metal-binding</keyword>
<evidence type="ECO:0000259" key="7">
    <source>
        <dbReference type="PROSITE" id="PS50103"/>
    </source>
</evidence>
<sequence>MVYVEPRYRGIVPTPTSTSPNQSFKAEGSLFSPKVQNKYMVSPPAELIQKPLQVVNSASPSYKWSGMSAQPQGHVIMELLTGRMGVSTGPVLQSDVSKHYWTPSNSYNMVLEEKDSLKDLSSELEKLRLNKSNTSQGSRFGEAREGQPLAQSTPSCRPTYGRAPSPNCRATDVERDRQKAEQRLCDKMKTVLCTQYMKTGSCDYGKCCRFAHGYAELRLRKVPANYKTVLCQNFERDSYCRYGKRCQFIHRNYDHANSSDVDMDRAVLATSADEKKVMKPVVFGNRFQRSNFH</sequence>
<accession>A0A811KRB8</accession>
<dbReference type="PANTHER" id="PTHR12547:SF18">
    <property type="entry name" value="PROTEIN TIS11"/>
    <property type="match status" value="1"/>
</dbReference>
<evidence type="ECO:0000256" key="2">
    <source>
        <dbReference type="ARBA" id="ARBA00022737"/>
    </source>
</evidence>
<organism evidence="8 9">
    <name type="scientific">Bursaphelenchus okinawaensis</name>
    <dbReference type="NCBI Taxonomy" id="465554"/>
    <lineage>
        <taxon>Eukaryota</taxon>
        <taxon>Metazoa</taxon>
        <taxon>Ecdysozoa</taxon>
        <taxon>Nematoda</taxon>
        <taxon>Chromadorea</taxon>
        <taxon>Rhabditida</taxon>
        <taxon>Tylenchina</taxon>
        <taxon>Tylenchomorpha</taxon>
        <taxon>Aphelenchoidea</taxon>
        <taxon>Aphelenchoididae</taxon>
        <taxon>Bursaphelenchus</taxon>
    </lineage>
</organism>
<reference evidence="8" key="1">
    <citation type="submission" date="2020-09" db="EMBL/GenBank/DDBJ databases">
        <authorList>
            <person name="Kikuchi T."/>
        </authorList>
    </citation>
    <scope>NUCLEOTIDE SEQUENCE</scope>
    <source>
        <strain evidence="8">SH1</strain>
    </source>
</reference>
<feature type="domain" description="C3H1-type" evidence="7">
    <location>
        <begin position="187"/>
        <end position="215"/>
    </location>
</feature>
<dbReference type="GO" id="GO:0003729">
    <property type="term" value="F:mRNA binding"/>
    <property type="evidence" value="ECO:0007669"/>
    <property type="project" value="InterPro"/>
</dbReference>
<dbReference type="InterPro" id="IPR045877">
    <property type="entry name" value="ZFP36-like"/>
</dbReference>
<evidence type="ECO:0000256" key="4">
    <source>
        <dbReference type="ARBA" id="ARBA00022833"/>
    </source>
</evidence>
<proteinExistence type="predicted"/>
<feature type="zinc finger region" description="C3H1-type" evidence="5">
    <location>
        <begin position="187"/>
        <end position="215"/>
    </location>
</feature>
<feature type="domain" description="C3H1-type" evidence="7">
    <location>
        <begin position="225"/>
        <end position="253"/>
    </location>
</feature>
<evidence type="ECO:0000256" key="1">
    <source>
        <dbReference type="ARBA" id="ARBA00022723"/>
    </source>
</evidence>
<dbReference type="PANTHER" id="PTHR12547">
    <property type="entry name" value="CCCH ZINC FINGER/TIS11-RELATED"/>
    <property type="match status" value="1"/>
</dbReference>
<evidence type="ECO:0000256" key="6">
    <source>
        <dbReference type="SAM" id="MobiDB-lite"/>
    </source>
</evidence>
<feature type="zinc finger region" description="C3H1-type" evidence="5">
    <location>
        <begin position="225"/>
        <end position="253"/>
    </location>
</feature>
<keyword evidence="2" id="KW-0677">Repeat</keyword>
<gene>
    <name evidence="8" type="ORF">BOKJ2_LOCUS7450</name>
</gene>
<dbReference type="SMART" id="SM00356">
    <property type="entry name" value="ZnF_C3H1"/>
    <property type="match status" value="2"/>
</dbReference>
<evidence type="ECO:0000313" key="8">
    <source>
        <dbReference type="EMBL" id="CAD5218240.1"/>
    </source>
</evidence>
<dbReference type="EMBL" id="CAJFCW020000004">
    <property type="protein sequence ID" value="CAG9109705.1"/>
    <property type="molecule type" value="Genomic_DNA"/>
</dbReference>
<comment type="caution">
    <text evidence="8">The sequence shown here is derived from an EMBL/GenBank/DDBJ whole genome shotgun (WGS) entry which is preliminary data.</text>
</comment>
<dbReference type="Proteomes" id="UP000783686">
    <property type="component" value="Unassembled WGS sequence"/>
</dbReference>
<protein>
    <recommendedName>
        <fullName evidence="7">C3H1-type domain-containing protein</fullName>
    </recommendedName>
</protein>
<dbReference type="AlphaFoldDB" id="A0A811KRB8"/>
<evidence type="ECO:0000256" key="5">
    <source>
        <dbReference type="PROSITE-ProRule" id="PRU00723"/>
    </source>
</evidence>
<evidence type="ECO:0000313" key="9">
    <source>
        <dbReference type="Proteomes" id="UP000614601"/>
    </source>
</evidence>
<dbReference type="SUPFAM" id="SSF90229">
    <property type="entry name" value="CCCH zinc finger"/>
    <property type="match status" value="2"/>
</dbReference>
<dbReference type="GO" id="GO:0043186">
    <property type="term" value="C:P granule"/>
    <property type="evidence" value="ECO:0007669"/>
    <property type="project" value="UniProtKB-ARBA"/>
</dbReference>
<keyword evidence="3 5" id="KW-0863">Zinc-finger</keyword>
<dbReference type="FunFam" id="4.10.1000.10:FF:000018">
    <property type="entry name" value="Zinc finger protein"/>
    <property type="match status" value="1"/>
</dbReference>
<dbReference type="EMBL" id="CAJFDH010000004">
    <property type="protein sequence ID" value="CAD5218240.1"/>
    <property type="molecule type" value="Genomic_DNA"/>
</dbReference>
<dbReference type="InterPro" id="IPR036855">
    <property type="entry name" value="Znf_CCCH_sf"/>
</dbReference>
<dbReference type="Gene3D" id="4.10.1000.10">
    <property type="entry name" value="Zinc finger, CCCH-type"/>
    <property type="match status" value="2"/>
</dbReference>
<keyword evidence="9" id="KW-1185">Reference proteome</keyword>